<dbReference type="Gramene" id="PHT93019">
    <property type="protein sequence ID" value="PHT93019"/>
    <property type="gene ID" value="T459_00901"/>
</dbReference>
<organism evidence="2 3">
    <name type="scientific">Capsicum annuum</name>
    <name type="common">Capsicum pepper</name>
    <dbReference type="NCBI Taxonomy" id="4072"/>
    <lineage>
        <taxon>Eukaryota</taxon>
        <taxon>Viridiplantae</taxon>
        <taxon>Streptophyta</taxon>
        <taxon>Embryophyta</taxon>
        <taxon>Tracheophyta</taxon>
        <taxon>Spermatophyta</taxon>
        <taxon>Magnoliopsida</taxon>
        <taxon>eudicotyledons</taxon>
        <taxon>Gunneridae</taxon>
        <taxon>Pentapetalae</taxon>
        <taxon>asterids</taxon>
        <taxon>lamiids</taxon>
        <taxon>Solanales</taxon>
        <taxon>Solanaceae</taxon>
        <taxon>Solanoideae</taxon>
        <taxon>Capsiceae</taxon>
        <taxon>Capsicum</taxon>
    </lineage>
</organism>
<protein>
    <submittedName>
        <fullName evidence="2">Uncharacterized protein</fullName>
    </submittedName>
</protein>
<evidence type="ECO:0000313" key="3">
    <source>
        <dbReference type="Proteomes" id="UP000222542"/>
    </source>
</evidence>
<dbReference type="Proteomes" id="UP000222542">
    <property type="component" value="Unassembled WGS sequence"/>
</dbReference>
<feature type="transmembrane region" description="Helical" evidence="1">
    <location>
        <begin position="23"/>
        <end position="45"/>
    </location>
</feature>
<dbReference type="AlphaFoldDB" id="A0A2G3AFK9"/>
<evidence type="ECO:0000313" key="2">
    <source>
        <dbReference type="EMBL" id="PHT93019.1"/>
    </source>
</evidence>
<keyword evidence="1" id="KW-0472">Membrane</keyword>
<accession>A0A2G3AFK9</accession>
<reference evidence="2 3" key="2">
    <citation type="journal article" date="2017" name="Genome Biol.">
        <title>New reference genome sequences of hot pepper reveal the massive evolution of plant disease-resistance genes by retroduplication.</title>
        <authorList>
            <person name="Kim S."/>
            <person name="Park J."/>
            <person name="Yeom S.I."/>
            <person name="Kim Y.M."/>
            <person name="Seo E."/>
            <person name="Kim K.T."/>
            <person name="Kim M.S."/>
            <person name="Lee J.M."/>
            <person name="Cheong K."/>
            <person name="Shin H.S."/>
            <person name="Kim S.B."/>
            <person name="Han K."/>
            <person name="Lee J."/>
            <person name="Park M."/>
            <person name="Lee H.A."/>
            <person name="Lee H.Y."/>
            <person name="Lee Y."/>
            <person name="Oh S."/>
            <person name="Lee J.H."/>
            <person name="Choi E."/>
            <person name="Choi E."/>
            <person name="Lee S.E."/>
            <person name="Jeon J."/>
            <person name="Kim H."/>
            <person name="Choi G."/>
            <person name="Song H."/>
            <person name="Lee J."/>
            <person name="Lee S.C."/>
            <person name="Kwon J.K."/>
            <person name="Lee H.Y."/>
            <person name="Koo N."/>
            <person name="Hong Y."/>
            <person name="Kim R.W."/>
            <person name="Kang W.H."/>
            <person name="Huh J.H."/>
            <person name="Kang B.C."/>
            <person name="Yang T.J."/>
            <person name="Lee Y.H."/>
            <person name="Bennetzen J.L."/>
            <person name="Choi D."/>
        </authorList>
    </citation>
    <scope>NUCLEOTIDE SEQUENCE [LARGE SCALE GENOMIC DNA]</scope>
    <source>
        <strain evidence="3">cv. CM334</strain>
    </source>
</reference>
<keyword evidence="1" id="KW-0812">Transmembrane</keyword>
<keyword evidence="3" id="KW-1185">Reference proteome</keyword>
<gene>
    <name evidence="2" type="ORF">T459_00901</name>
</gene>
<feature type="transmembrane region" description="Helical" evidence="1">
    <location>
        <begin position="51"/>
        <end position="71"/>
    </location>
</feature>
<sequence length="97" mass="10419">MELHAFVKQFSYRTERSSARRPIIVVDGAALKAVYGGTILTASTLDPGDLLKPPCLLVTFLVALLSLIAPVMTRTEALTLMDIPNHEGPSAPSNLQS</sequence>
<name>A0A2G3AFK9_CAPAN</name>
<reference evidence="2 3" key="1">
    <citation type="journal article" date="2014" name="Nat. Genet.">
        <title>Genome sequence of the hot pepper provides insights into the evolution of pungency in Capsicum species.</title>
        <authorList>
            <person name="Kim S."/>
            <person name="Park M."/>
            <person name="Yeom S.I."/>
            <person name="Kim Y.M."/>
            <person name="Lee J.M."/>
            <person name="Lee H.A."/>
            <person name="Seo E."/>
            <person name="Choi J."/>
            <person name="Cheong K."/>
            <person name="Kim K.T."/>
            <person name="Jung K."/>
            <person name="Lee G.W."/>
            <person name="Oh S.K."/>
            <person name="Bae C."/>
            <person name="Kim S.B."/>
            <person name="Lee H.Y."/>
            <person name="Kim S.Y."/>
            <person name="Kim M.S."/>
            <person name="Kang B.C."/>
            <person name="Jo Y.D."/>
            <person name="Yang H.B."/>
            <person name="Jeong H.J."/>
            <person name="Kang W.H."/>
            <person name="Kwon J.K."/>
            <person name="Shin C."/>
            <person name="Lim J.Y."/>
            <person name="Park J.H."/>
            <person name="Huh J.H."/>
            <person name="Kim J.S."/>
            <person name="Kim B.D."/>
            <person name="Cohen O."/>
            <person name="Paran I."/>
            <person name="Suh M.C."/>
            <person name="Lee S.B."/>
            <person name="Kim Y.K."/>
            <person name="Shin Y."/>
            <person name="Noh S.J."/>
            <person name="Park J."/>
            <person name="Seo Y.S."/>
            <person name="Kwon S.Y."/>
            <person name="Kim H.A."/>
            <person name="Park J.M."/>
            <person name="Kim H.J."/>
            <person name="Choi S.B."/>
            <person name="Bosland P.W."/>
            <person name="Reeves G."/>
            <person name="Jo S.H."/>
            <person name="Lee B.W."/>
            <person name="Cho H.T."/>
            <person name="Choi H.S."/>
            <person name="Lee M.S."/>
            <person name="Yu Y."/>
            <person name="Do Choi Y."/>
            <person name="Park B.S."/>
            <person name="van Deynze A."/>
            <person name="Ashrafi H."/>
            <person name="Hill T."/>
            <person name="Kim W.T."/>
            <person name="Pai H.S."/>
            <person name="Ahn H.K."/>
            <person name="Yeam I."/>
            <person name="Giovannoni J.J."/>
            <person name="Rose J.K."/>
            <person name="Sorensen I."/>
            <person name="Lee S.J."/>
            <person name="Kim R.W."/>
            <person name="Choi I.Y."/>
            <person name="Choi B.S."/>
            <person name="Lim J.S."/>
            <person name="Lee Y.H."/>
            <person name="Choi D."/>
        </authorList>
    </citation>
    <scope>NUCLEOTIDE SEQUENCE [LARGE SCALE GENOMIC DNA]</scope>
    <source>
        <strain evidence="3">cv. CM334</strain>
    </source>
</reference>
<dbReference type="EMBL" id="AYRZ02000001">
    <property type="protein sequence ID" value="PHT93019.1"/>
    <property type="molecule type" value="Genomic_DNA"/>
</dbReference>
<proteinExistence type="predicted"/>
<evidence type="ECO:0000256" key="1">
    <source>
        <dbReference type="SAM" id="Phobius"/>
    </source>
</evidence>
<comment type="caution">
    <text evidence="2">The sequence shown here is derived from an EMBL/GenBank/DDBJ whole genome shotgun (WGS) entry which is preliminary data.</text>
</comment>
<keyword evidence="1" id="KW-1133">Transmembrane helix</keyword>